<dbReference type="Proteomes" id="UP000499080">
    <property type="component" value="Unassembled WGS sequence"/>
</dbReference>
<accession>A0A4Y2BQ59</accession>
<evidence type="ECO:0000313" key="1">
    <source>
        <dbReference type="EMBL" id="GBL94083.1"/>
    </source>
</evidence>
<protein>
    <submittedName>
        <fullName evidence="1">Uncharacterized protein</fullName>
    </submittedName>
</protein>
<sequence>MPVSYLLFYVYGHKAANRNQLESDNRNPQVMVPLKPTLQEKNSTPFMRIFG</sequence>
<feature type="non-terminal residue" evidence="1">
    <location>
        <position position="51"/>
    </location>
</feature>
<name>A0A4Y2BQ59_ARAVE</name>
<dbReference type="AlphaFoldDB" id="A0A4Y2BQ59"/>
<evidence type="ECO:0000313" key="2">
    <source>
        <dbReference type="Proteomes" id="UP000499080"/>
    </source>
</evidence>
<gene>
    <name evidence="1" type="ORF">AVEN_185043_1</name>
</gene>
<dbReference type="EMBL" id="BGPR01000099">
    <property type="protein sequence ID" value="GBL94083.1"/>
    <property type="molecule type" value="Genomic_DNA"/>
</dbReference>
<organism evidence="1 2">
    <name type="scientific">Araneus ventricosus</name>
    <name type="common">Orbweaver spider</name>
    <name type="synonym">Epeira ventricosa</name>
    <dbReference type="NCBI Taxonomy" id="182803"/>
    <lineage>
        <taxon>Eukaryota</taxon>
        <taxon>Metazoa</taxon>
        <taxon>Ecdysozoa</taxon>
        <taxon>Arthropoda</taxon>
        <taxon>Chelicerata</taxon>
        <taxon>Arachnida</taxon>
        <taxon>Araneae</taxon>
        <taxon>Araneomorphae</taxon>
        <taxon>Entelegynae</taxon>
        <taxon>Araneoidea</taxon>
        <taxon>Araneidae</taxon>
        <taxon>Araneus</taxon>
    </lineage>
</organism>
<keyword evidence="2" id="KW-1185">Reference proteome</keyword>
<comment type="caution">
    <text evidence="1">The sequence shown here is derived from an EMBL/GenBank/DDBJ whole genome shotgun (WGS) entry which is preliminary data.</text>
</comment>
<proteinExistence type="predicted"/>
<reference evidence="1 2" key="1">
    <citation type="journal article" date="2019" name="Sci. Rep.">
        <title>Orb-weaving spider Araneus ventricosus genome elucidates the spidroin gene catalogue.</title>
        <authorList>
            <person name="Kono N."/>
            <person name="Nakamura H."/>
            <person name="Ohtoshi R."/>
            <person name="Moran D.A.P."/>
            <person name="Shinohara A."/>
            <person name="Yoshida Y."/>
            <person name="Fujiwara M."/>
            <person name="Mori M."/>
            <person name="Tomita M."/>
            <person name="Arakawa K."/>
        </authorList>
    </citation>
    <scope>NUCLEOTIDE SEQUENCE [LARGE SCALE GENOMIC DNA]</scope>
</reference>